<dbReference type="Gene3D" id="3.30.420.40">
    <property type="match status" value="2"/>
</dbReference>
<dbReference type="HOGENOM" id="CLU_035213_0_0_9"/>
<dbReference type="PANTHER" id="PTHR32329">
    <property type="entry name" value="BIFUNCTIONAL PROTEIN [INCLUDES 2-HYDROXYACYL-COA DEHYDRATASE (N-TER) AND ITS ACTIVATOR DOMAIN (C_TERM)-RELATED"/>
    <property type="match status" value="1"/>
</dbReference>
<dbReference type="EC" id="1.3.7.8" evidence="6"/>
<gene>
    <name evidence="6" type="ordered locus">Calhy_2427</name>
</gene>
<dbReference type="InterPro" id="IPR010327">
    <property type="entry name" value="FldB/FldC_alpha/beta"/>
</dbReference>
<reference key="1">
    <citation type="submission" date="2010-09" db="EMBL/GenBank/DDBJ databases">
        <title>Complete sequence of Caldicellulosiruptor hydrothermalis 108.</title>
        <authorList>
            <consortium name="US DOE Joint Genome Institute"/>
            <person name="Lucas S."/>
            <person name="Copeland A."/>
            <person name="Lapidus A."/>
            <person name="Cheng J.-F."/>
            <person name="Bruce D."/>
            <person name="Goodwin L."/>
            <person name="Pitluck S."/>
            <person name="Davenport K."/>
            <person name="Detter J.C."/>
            <person name="Han C."/>
            <person name="Tapia R."/>
            <person name="Land M."/>
            <person name="Hauser L."/>
            <person name="Chang Y.-J."/>
            <person name="Jeffries C."/>
            <person name="Kyrpides N."/>
            <person name="Ivanova N."/>
            <person name="Mikhailova N."/>
            <person name="Blumer-Schuette S.E."/>
            <person name="Kelly R.M."/>
            <person name="Woyke T."/>
        </authorList>
    </citation>
    <scope>NUCLEOTIDE SEQUENCE</scope>
    <source>
        <strain>108</strain>
    </source>
</reference>
<evidence type="ECO:0000256" key="2">
    <source>
        <dbReference type="ARBA" id="ARBA00022723"/>
    </source>
</evidence>
<accession>E4Q976</accession>
<dbReference type="NCBIfam" id="TIGR00241">
    <property type="entry name" value="CoA_E_activ"/>
    <property type="match status" value="1"/>
</dbReference>
<protein>
    <submittedName>
        <fullName evidence="6">CoA-substrate-specific enzyme activase</fullName>
        <ecNumber evidence="6">1.3.7.8</ecNumber>
    </submittedName>
</protein>
<dbReference type="GO" id="GO:0018522">
    <property type="term" value="F:benzoyl-CoA reductase activity"/>
    <property type="evidence" value="ECO:0007669"/>
    <property type="project" value="UniProtKB-EC"/>
</dbReference>
<dbReference type="CDD" id="cd24036">
    <property type="entry name" value="ASKHA_NBD_BcrAD_BadFG_HgdC_HadI"/>
    <property type="match status" value="1"/>
</dbReference>
<dbReference type="InterPro" id="IPR043129">
    <property type="entry name" value="ATPase_NBD"/>
</dbReference>
<dbReference type="Pfam" id="PF06050">
    <property type="entry name" value="HGD-D"/>
    <property type="match status" value="2"/>
</dbReference>
<dbReference type="EMBL" id="CP002219">
    <property type="protein sequence ID" value="ADQ08125.1"/>
    <property type="molecule type" value="Genomic_DNA"/>
</dbReference>
<proteinExistence type="predicted"/>
<dbReference type="GO" id="GO:0051536">
    <property type="term" value="F:iron-sulfur cluster binding"/>
    <property type="evidence" value="ECO:0007669"/>
    <property type="project" value="UniProtKB-KW"/>
</dbReference>
<evidence type="ECO:0000313" key="7">
    <source>
        <dbReference type="Proteomes" id="UP000006890"/>
    </source>
</evidence>
<dbReference type="InterPro" id="IPR008275">
    <property type="entry name" value="CoA_E_activase_dom"/>
</dbReference>
<dbReference type="Gene3D" id="3.40.50.11900">
    <property type="match status" value="1"/>
</dbReference>
<evidence type="ECO:0000256" key="1">
    <source>
        <dbReference type="ARBA" id="ARBA00001966"/>
    </source>
</evidence>
<evidence type="ECO:0000256" key="4">
    <source>
        <dbReference type="ARBA" id="ARBA00023014"/>
    </source>
</evidence>
<evidence type="ECO:0000259" key="5">
    <source>
        <dbReference type="Pfam" id="PF01869"/>
    </source>
</evidence>
<dbReference type="AlphaFoldDB" id="E4Q976"/>
<organism evidence="6 7">
    <name type="scientific">Caldicellulosiruptor hydrothermalis (strain DSM 18901 / VKM B-2411 / 108)</name>
    <dbReference type="NCBI Taxonomy" id="632292"/>
    <lineage>
        <taxon>Bacteria</taxon>
        <taxon>Bacillati</taxon>
        <taxon>Bacillota</taxon>
        <taxon>Bacillota incertae sedis</taxon>
        <taxon>Caldicellulosiruptorales</taxon>
        <taxon>Caldicellulosiruptoraceae</taxon>
        <taxon>Caldicellulosiruptor</taxon>
    </lineage>
</organism>
<evidence type="ECO:0000313" key="6">
    <source>
        <dbReference type="EMBL" id="ADQ08125.1"/>
    </source>
</evidence>
<dbReference type="InterPro" id="IPR051805">
    <property type="entry name" value="Dehydratase_Activator_Redct"/>
</dbReference>
<keyword evidence="4" id="KW-0411">Iron-sulfur</keyword>
<dbReference type="STRING" id="632292.Calhy_2427"/>
<dbReference type="InterPro" id="IPR002731">
    <property type="entry name" value="ATPase_BadF"/>
</dbReference>
<dbReference type="KEGG" id="chd:Calhy_2427"/>
<dbReference type="GO" id="GO:0046872">
    <property type="term" value="F:metal ion binding"/>
    <property type="evidence" value="ECO:0007669"/>
    <property type="project" value="UniProtKB-KW"/>
</dbReference>
<dbReference type="Proteomes" id="UP000006890">
    <property type="component" value="Chromosome"/>
</dbReference>
<dbReference type="RefSeq" id="WP_013404266.1">
    <property type="nucleotide sequence ID" value="NC_014652.1"/>
</dbReference>
<keyword evidence="7" id="KW-1185">Reference proteome</keyword>
<keyword evidence="3" id="KW-0408">Iron</keyword>
<dbReference type="eggNOG" id="COG1775">
    <property type="taxonomic scope" value="Bacteria"/>
</dbReference>
<keyword evidence="2" id="KW-0479">Metal-binding</keyword>
<dbReference type="PANTHER" id="PTHR32329:SF2">
    <property type="entry name" value="BIFUNCTIONAL PROTEIN [INCLUDES 2-HYDROXYACYL-COA DEHYDRATASE (N-TER) AND ITS ACTIVATOR DOMAIN (C_TERM)"/>
    <property type="match status" value="1"/>
</dbReference>
<dbReference type="eggNOG" id="COG1924">
    <property type="taxonomic scope" value="Bacteria"/>
</dbReference>
<dbReference type="Gene3D" id="3.40.50.11890">
    <property type="match status" value="1"/>
</dbReference>
<dbReference type="OrthoDB" id="9778513at2"/>
<name>E4Q976_CALH1</name>
<sequence>MIAYVCKYTPVELIKAFGEEVYKLEPKVASVENAERFLHTNLCSFSKAVLEYILQNDIKRVVLTACCDSMKRVYDVLKDKMEFIDIIDVPRMDLPQSVEYFSFELKRFKEKLSHYLKKEFDKEIFESEVRKLTNNYKNEECEIAILGAHAGEDVVKTATELSNGRVLNLTCSGPRICLQDNKFDGSIEDYAKILLSLLPCMRMNMERDFLNKNHYKGIIYNTIKFCDFYSFEYAKIKDRQNVLKIEMDYSQELSQQIVTRIEAFVEITEKPQIKSMEKQGRKKYFAGIDSGSTSTKVVIIDDSKNILSYFITKTGFDVIKSAKSALEKACELAGLKIEDIGFIVSTGYGRISIPFANLQVTEITCHAKGIHFLFPSARTIIDVGGQDSKVIKIDQNGNVVDFVMNDKCSAGTGRFIEYMARVLEVRVEEFSKWQEGKEDLTISSMCTVFAESEVISLVAQGKRREDIIRAINKAVATKIISLVNRVKAEEDFVFTGGVAKNKGIFSELEKRLGLKLFTPFEPQITGALGAALIGLEKRG</sequence>
<dbReference type="SUPFAM" id="SSF53067">
    <property type="entry name" value="Actin-like ATPase domain"/>
    <property type="match status" value="1"/>
</dbReference>
<evidence type="ECO:0000256" key="3">
    <source>
        <dbReference type="ARBA" id="ARBA00023004"/>
    </source>
</evidence>
<dbReference type="Pfam" id="PF01869">
    <property type="entry name" value="BcrAD_BadFG"/>
    <property type="match status" value="1"/>
</dbReference>
<comment type="cofactor">
    <cofactor evidence="1">
        <name>[4Fe-4S] cluster</name>
        <dbReference type="ChEBI" id="CHEBI:49883"/>
    </cofactor>
</comment>
<feature type="domain" description="ATPase BadF/BadG/BcrA/BcrD type" evidence="5">
    <location>
        <begin position="287"/>
        <end position="534"/>
    </location>
</feature>
<keyword evidence="6" id="KW-0560">Oxidoreductase</keyword>
<reference evidence="6 7" key="2">
    <citation type="journal article" date="2011" name="J. Bacteriol.">
        <title>Complete genome sequences for the anaerobic, extremely thermophilic plant biomass-degrading bacteria Caldicellulosiruptor hydrothermalis, Caldicellulosiruptor kristjanssonii, Caldicellulosiruptor kronotskyensis, Caldicellulosiruptor owensenis, and Caldicellulosiruptor lactoaceticus.</title>
        <authorList>
            <person name="Blumer-Schuette S.E."/>
            <person name="Ozdemir I."/>
            <person name="Mistry D."/>
            <person name="Lucas S."/>
            <person name="Lapidus A."/>
            <person name="Cheng J.F."/>
            <person name="Goodwin L.A."/>
            <person name="Pitluck S."/>
            <person name="Land M.L."/>
            <person name="Hauser L.J."/>
            <person name="Woyke T."/>
            <person name="Mikhailova N."/>
            <person name="Pati A."/>
            <person name="Kyrpides N.C."/>
            <person name="Ivanova N."/>
            <person name="Detter J.C."/>
            <person name="Walston-Davenport K."/>
            <person name="Han S."/>
            <person name="Adams M.W."/>
            <person name="Kelly R.M."/>
        </authorList>
    </citation>
    <scope>NUCLEOTIDE SEQUENCE [LARGE SCALE GENOMIC DNA]</scope>
    <source>
        <strain evidence="7">DSM 18901 / VKM B-2411 / 108</strain>
    </source>
</reference>